<keyword evidence="1" id="KW-1133">Transmembrane helix</keyword>
<organism evidence="3 4">
    <name type="scientific">Rosa chinensis</name>
    <name type="common">China rose</name>
    <dbReference type="NCBI Taxonomy" id="74649"/>
    <lineage>
        <taxon>Eukaryota</taxon>
        <taxon>Viridiplantae</taxon>
        <taxon>Streptophyta</taxon>
        <taxon>Embryophyta</taxon>
        <taxon>Tracheophyta</taxon>
        <taxon>Spermatophyta</taxon>
        <taxon>Magnoliopsida</taxon>
        <taxon>eudicotyledons</taxon>
        <taxon>Gunneridae</taxon>
        <taxon>Pentapetalae</taxon>
        <taxon>rosids</taxon>
        <taxon>fabids</taxon>
        <taxon>Rosales</taxon>
        <taxon>Rosaceae</taxon>
        <taxon>Rosoideae</taxon>
        <taxon>Rosoideae incertae sedis</taxon>
        <taxon>Rosa</taxon>
    </lineage>
</organism>
<proteinExistence type="predicted"/>
<feature type="transmembrane region" description="Helical" evidence="1">
    <location>
        <begin position="85"/>
        <end position="110"/>
    </location>
</feature>
<dbReference type="Pfam" id="PF26581">
    <property type="entry name" value="WIT1_2_N"/>
    <property type="match status" value="1"/>
</dbReference>
<evidence type="ECO:0000313" key="4">
    <source>
        <dbReference type="Proteomes" id="UP000238479"/>
    </source>
</evidence>
<accession>A0A2P6PAP4</accession>
<feature type="domain" description="WIT1/2 N-terminal helical bundle" evidence="2">
    <location>
        <begin position="11"/>
        <end position="62"/>
    </location>
</feature>
<dbReference type="STRING" id="74649.A0A2P6PAP4"/>
<dbReference type="EMBL" id="PDCK01000045">
    <property type="protein sequence ID" value="PRQ19000.1"/>
    <property type="molecule type" value="Genomic_DNA"/>
</dbReference>
<reference evidence="3 4" key="1">
    <citation type="journal article" date="2018" name="Nat. Genet.">
        <title>The Rosa genome provides new insights in the design of modern roses.</title>
        <authorList>
            <person name="Bendahmane M."/>
        </authorList>
    </citation>
    <scope>NUCLEOTIDE SEQUENCE [LARGE SCALE GENOMIC DNA]</scope>
    <source>
        <strain evidence="4">cv. Old Blush</strain>
    </source>
</reference>
<evidence type="ECO:0000313" key="3">
    <source>
        <dbReference type="EMBL" id="PRQ19000.1"/>
    </source>
</evidence>
<evidence type="ECO:0000259" key="2">
    <source>
        <dbReference type="Pfam" id="PF26581"/>
    </source>
</evidence>
<dbReference type="InterPro" id="IPR058610">
    <property type="entry name" value="WIT1_2_N"/>
</dbReference>
<keyword evidence="4" id="KW-1185">Reference proteome</keyword>
<sequence length="128" mass="15016">MSVSESSAQELESSMKVLTKVDLDLAYSAEKLANLQELMMRLFSQENDLEATATANNYIMRNYCDSDFSRFCFKKFVISLSIRLMLWYMVLTENLAVFFLLVLVFVCIFVKSEEYSYDFRNQAFFDLH</sequence>
<name>A0A2P6PAP4_ROSCH</name>
<comment type="caution">
    <text evidence="3">The sequence shown here is derived from an EMBL/GenBank/DDBJ whole genome shotgun (WGS) entry which is preliminary data.</text>
</comment>
<evidence type="ECO:0000256" key="1">
    <source>
        <dbReference type="SAM" id="Phobius"/>
    </source>
</evidence>
<dbReference type="Gramene" id="PRQ19000">
    <property type="protein sequence ID" value="PRQ19000"/>
    <property type="gene ID" value="RchiOBHm_Chr7g0212341"/>
</dbReference>
<dbReference type="PANTHER" id="PTHR35705:SF2">
    <property type="entry name" value="WPP DOMAIN-INTERACTING TAIL-ANCHORED PROTEIN 2"/>
    <property type="match status" value="1"/>
</dbReference>
<protein>
    <recommendedName>
        <fullName evidence="2">WIT1/2 N-terminal helical bundle domain-containing protein</fullName>
    </recommendedName>
</protein>
<dbReference type="InterPro" id="IPR039976">
    <property type="entry name" value="WIT1/WIT2"/>
</dbReference>
<dbReference type="Proteomes" id="UP000238479">
    <property type="component" value="Chromosome 7"/>
</dbReference>
<dbReference type="PANTHER" id="PTHR35705">
    <property type="entry name" value="WPP DOMAIN-INTERACTING TAIL-ANCHORED PROTEIN 1"/>
    <property type="match status" value="1"/>
</dbReference>
<keyword evidence="1" id="KW-0812">Transmembrane</keyword>
<dbReference type="AlphaFoldDB" id="A0A2P6PAP4"/>
<gene>
    <name evidence="3" type="ORF">RchiOBHm_Chr7g0212341</name>
</gene>
<keyword evidence="1" id="KW-0472">Membrane</keyword>